<organism evidence="2 3">
    <name type="scientific">Geospiza fortis</name>
    <name type="common">Medium ground-finch</name>
    <dbReference type="NCBI Taxonomy" id="48883"/>
    <lineage>
        <taxon>Eukaryota</taxon>
        <taxon>Metazoa</taxon>
        <taxon>Chordata</taxon>
        <taxon>Craniata</taxon>
        <taxon>Vertebrata</taxon>
        <taxon>Euteleostomi</taxon>
        <taxon>Archelosauria</taxon>
        <taxon>Archosauria</taxon>
        <taxon>Dinosauria</taxon>
        <taxon>Saurischia</taxon>
        <taxon>Theropoda</taxon>
        <taxon>Coelurosauria</taxon>
        <taxon>Aves</taxon>
        <taxon>Neognathae</taxon>
        <taxon>Neoaves</taxon>
        <taxon>Telluraves</taxon>
        <taxon>Australaves</taxon>
        <taxon>Passeriformes</taxon>
        <taxon>Thraupidae</taxon>
        <taxon>Geospiza</taxon>
    </lineage>
</organism>
<evidence type="ECO:0000313" key="3">
    <source>
        <dbReference type="RefSeq" id="XP_030920377.1"/>
    </source>
</evidence>
<protein>
    <submittedName>
        <fullName evidence="3">Uncharacterized protein LOC115948894</fullName>
    </submittedName>
</protein>
<gene>
    <name evidence="3" type="primary">LOC115948894</name>
</gene>
<feature type="region of interest" description="Disordered" evidence="1">
    <location>
        <begin position="53"/>
        <end position="84"/>
    </location>
</feature>
<dbReference type="RefSeq" id="XP_030920377.1">
    <property type="nucleotide sequence ID" value="XM_031064517.1"/>
</dbReference>
<name>A0A8N5HXI1_GEOFO</name>
<reference evidence="3" key="1">
    <citation type="submission" date="2025-08" db="UniProtKB">
        <authorList>
            <consortium name="RefSeq"/>
        </authorList>
    </citation>
    <scope>IDENTIFICATION</scope>
</reference>
<evidence type="ECO:0000313" key="2">
    <source>
        <dbReference type="Proteomes" id="UP000504602"/>
    </source>
</evidence>
<feature type="compositionally biased region" description="Polar residues" evidence="1">
    <location>
        <begin position="22"/>
        <end position="31"/>
    </location>
</feature>
<feature type="compositionally biased region" description="Polar residues" evidence="1">
    <location>
        <begin position="53"/>
        <end position="65"/>
    </location>
</feature>
<dbReference type="GeneID" id="115948894"/>
<proteinExistence type="predicted"/>
<feature type="compositionally biased region" description="Low complexity" evidence="1">
    <location>
        <begin position="129"/>
        <end position="144"/>
    </location>
</feature>
<feature type="compositionally biased region" description="Basic and acidic residues" evidence="1">
    <location>
        <begin position="145"/>
        <end position="155"/>
    </location>
</feature>
<dbReference type="Proteomes" id="UP000504602">
    <property type="component" value="Unplaced"/>
</dbReference>
<sequence>MERDQPFGKPGEEEPRGARGSIPSSSTFSQTPKFNSTFCSREILGALSCFTNPIKPNNCRETQPQPGLPPSCPLRADQTPLNRNRISWDEMRKICRSHPPGSRSPAPGWSWRSFSLPVPLPLIPPQPTERPGSPSGSPEPSGARPPRECAAEWKGSRKRAPAAPLRSTGNLFQPPRESFPFISGQELSRAFRLSPDTALKAPGLSQMCCGAARGWGRLWESGVLPLLLPGAPALDGLRGWGHPALRDIRGWWLWAWFAAPRAFLSLLWAPLWPSRETGTGVSSEGSQSCSHKNNSAFPWDVVPSVDPSIHPWMQEWPGGWTNGHKLKLILTKAFPQEP</sequence>
<accession>A0A8N5HXI1</accession>
<feature type="region of interest" description="Disordered" evidence="1">
    <location>
        <begin position="120"/>
        <end position="176"/>
    </location>
</feature>
<feature type="region of interest" description="Disordered" evidence="1">
    <location>
        <begin position="1"/>
        <end position="31"/>
    </location>
</feature>
<keyword evidence="2" id="KW-1185">Reference proteome</keyword>
<dbReference type="AlphaFoldDB" id="A0A8N5HXI1"/>
<feature type="compositionally biased region" description="Basic and acidic residues" evidence="1">
    <location>
        <begin position="1"/>
        <end position="17"/>
    </location>
</feature>
<evidence type="ECO:0000256" key="1">
    <source>
        <dbReference type="SAM" id="MobiDB-lite"/>
    </source>
</evidence>